<name>A0ABR3MZ06_9TELE</name>
<sequence>DNILPNKSNGKIETQFTDVSICVSQNCLSLAFPWQRLDLSSGTAVQPTMTRRVSMEKFPISISSSSGHLADDLQCSSDVSGCVR</sequence>
<dbReference type="EMBL" id="JAYMGO010000008">
    <property type="protein sequence ID" value="KAL1269874.1"/>
    <property type="molecule type" value="Genomic_DNA"/>
</dbReference>
<evidence type="ECO:0000313" key="1">
    <source>
        <dbReference type="EMBL" id="KAL1269874.1"/>
    </source>
</evidence>
<reference evidence="1 2" key="1">
    <citation type="submission" date="2023-09" db="EMBL/GenBank/DDBJ databases">
        <authorList>
            <person name="Wang M."/>
        </authorList>
    </citation>
    <scope>NUCLEOTIDE SEQUENCE [LARGE SCALE GENOMIC DNA]</scope>
    <source>
        <strain evidence="1">GT-2023</strain>
        <tissue evidence="1">Liver</tissue>
    </source>
</reference>
<proteinExistence type="predicted"/>
<feature type="non-terminal residue" evidence="1">
    <location>
        <position position="1"/>
    </location>
</feature>
<protein>
    <submittedName>
        <fullName evidence="1">Uncharacterized protein</fullName>
    </submittedName>
</protein>
<organism evidence="1 2">
    <name type="scientific">Cirrhinus molitorella</name>
    <name type="common">mud carp</name>
    <dbReference type="NCBI Taxonomy" id="172907"/>
    <lineage>
        <taxon>Eukaryota</taxon>
        <taxon>Metazoa</taxon>
        <taxon>Chordata</taxon>
        <taxon>Craniata</taxon>
        <taxon>Vertebrata</taxon>
        <taxon>Euteleostomi</taxon>
        <taxon>Actinopterygii</taxon>
        <taxon>Neopterygii</taxon>
        <taxon>Teleostei</taxon>
        <taxon>Ostariophysi</taxon>
        <taxon>Cypriniformes</taxon>
        <taxon>Cyprinidae</taxon>
        <taxon>Labeoninae</taxon>
        <taxon>Labeonini</taxon>
        <taxon>Cirrhinus</taxon>
    </lineage>
</organism>
<keyword evidence="2" id="KW-1185">Reference proteome</keyword>
<accession>A0ABR3MZ06</accession>
<comment type="caution">
    <text evidence="1">The sequence shown here is derived from an EMBL/GenBank/DDBJ whole genome shotgun (WGS) entry which is preliminary data.</text>
</comment>
<dbReference type="Proteomes" id="UP001558613">
    <property type="component" value="Unassembled WGS sequence"/>
</dbReference>
<evidence type="ECO:0000313" key="2">
    <source>
        <dbReference type="Proteomes" id="UP001558613"/>
    </source>
</evidence>
<gene>
    <name evidence="1" type="ORF">QQF64_032163</name>
</gene>